<proteinExistence type="predicted"/>
<organism evidence="2">
    <name type="scientific">Ornithinibacillus sp. 4-3</name>
    <dbReference type="NCBI Taxonomy" id="3231488"/>
    <lineage>
        <taxon>Bacteria</taxon>
        <taxon>Bacillati</taxon>
        <taxon>Bacillota</taxon>
        <taxon>Bacilli</taxon>
        <taxon>Bacillales</taxon>
        <taxon>Bacillaceae</taxon>
        <taxon>Ornithinibacillus</taxon>
    </lineage>
</organism>
<feature type="transmembrane region" description="Helical" evidence="1">
    <location>
        <begin position="6"/>
        <end position="23"/>
    </location>
</feature>
<accession>A0AB39HTN7</accession>
<evidence type="ECO:0000256" key="1">
    <source>
        <dbReference type="SAM" id="Phobius"/>
    </source>
</evidence>
<evidence type="ECO:0008006" key="3">
    <source>
        <dbReference type="Google" id="ProtNLM"/>
    </source>
</evidence>
<feature type="transmembrane region" description="Helical" evidence="1">
    <location>
        <begin position="35"/>
        <end position="54"/>
    </location>
</feature>
<evidence type="ECO:0000313" key="2">
    <source>
        <dbReference type="EMBL" id="XDK33689.1"/>
    </source>
</evidence>
<dbReference type="AlphaFoldDB" id="A0AB39HTN7"/>
<dbReference type="RefSeq" id="WP_368654367.1">
    <property type="nucleotide sequence ID" value="NZ_CP162599.1"/>
</dbReference>
<keyword evidence="1" id="KW-0812">Transmembrane</keyword>
<keyword evidence="1" id="KW-0472">Membrane</keyword>
<keyword evidence="1" id="KW-1133">Transmembrane helix</keyword>
<name>A0AB39HTN7_9BACI</name>
<reference evidence="2" key="1">
    <citation type="submission" date="2024-07" db="EMBL/GenBank/DDBJ databases">
        <title>Halotolerant mesophilic bacterium Ornithinibacillus sp. 4-3, sp. nov., isolated from soil.</title>
        <authorList>
            <person name="Sidarenka A.V."/>
            <person name="Guliayeva D.E."/>
            <person name="Leanovich S.I."/>
            <person name="Hileuskaya K.S."/>
            <person name="Akhremchuk A.E."/>
            <person name="Sikolenko M.A."/>
            <person name="Valentovich L.N."/>
        </authorList>
    </citation>
    <scope>NUCLEOTIDE SEQUENCE</scope>
    <source>
        <strain evidence="2">4-3</strain>
    </source>
</reference>
<feature type="transmembrane region" description="Helical" evidence="1">
    <location>
        <begin position="66"/>
        <end position="85"/>
    </location>
</feature>
<protein>
    <recommendedName>
        <fullName evidence="3">YesK-like protein</fullName>
    </recommendedName>
</protein>
<gene>
    <name evidence="2" type="ORF">AB4Y30_04880</name>
</gene>
<dbReference type="EMBL" id="CP162599">
    <property type="protein sequence ID" value="XDK33689.1"/>
    <property type="molecule type" value="Genomic_DNA"/>
</dbReference>
<sequence>MIQAVFTIGIVMTVVLVVLAFVLSKINLKGFTMYYPFAAVFFAGLVFLLLAIILEKVDILGAGFGGWGLACLFSAAIAMIIAAILDSYAQKA</sequence>